<accession>A0A8J8SDA6</accession>
<organism evidence="2 3">
    <name type="scientific">Vallitalea guaymasensis</name>
    <dbReference type="NCBI Taxonomy" id="1185412"/>
    <lineage>
        <taxon>Bacteria</taxon>
        <taxon>Bacillati</taxon>
        <taxon>Bacillota</taxon>
        <taxon>Clostridia</taxon>
        <taxon>Lachnospirales</taxon>
        <taxon>Vallitaleaceae</taxon>
        <taxon>Vallitalea</taxon>
    </lineage>
</organism>
<keyword evidence="3" id="KW-1185">Reference proteome</keyword>
<evidence type="ECO:0000256" key="1">
    <source>
        <dbReference type="SAM" id="Phobius"/>
    </source>
</evidence>
<dbReference type="RefSeq" id="WP_212690459.1">
    <property type="nucleotide sequence ID" value="NZ_CP058561.1"/>
</dbReference>
<keyword evidence="1" id="KW-1133">Transmembrane helix</keyword>
<reference evidence="2 3" key="1">
    <citation type="submission" date="2020-07" db="EMBL/GenBank/DDBJ databases">
        <title>Vallitalea guaymasensis genome.</title>
        <authorList>
            <person name="Postec A."/>
        </authorList>
    </citation>
    <scope>NUCLEOTIDE SEQUENCE [LARGE SCALE GENOMIC DNA]</scope>
    <source>
        <strain evidence="2 3">Ra1766G1</strain>
    </source>
</reference>
<dbReference type="KEGG" id="vgu:HYG85_15760"/>
<protein>
    <submittedName>
        <fullName evidence="2">Uncharacterized protein</fullName>
    </submittedName>
</protein>
<keyword evidence="1" id="KW-0472">Membrane</keyword>
<sequence>MKRTKTQIEFRKQMKTLDKENSTNTTGFTSFIEKDYINGYYSKKKYKRRIITISSIATVLIFLLRGTFILSFIISSYNNFAISANLPTIPNSFSISNNSIKTNVLDDIRDLGDYFYNIIDYNNYIIENINTLDKETIKTNLISLNEMDITGYENADDIKANIIALIDNSKSIHKIALNSTNYINSKEFKELINDYISLTKNYDKNILSTLDEYGIAHYEDDNKIHMWIN</sequence>
<dbReference type="AlphaFoldDB" id="A0A8J8SDA6"/>
<keyword evidence="1" id="KW-0812">Transmembrane</keyword>
<dbReference type="EMBL" id="CP058561">
    <property type="protein sequence ID" value="QUH30281.1"/>
    <property type="molecule type" value="Genomic_DNA"/>
</dbReference>
<gene>
    <name evidence="2" type="ORF">HYG85_15760</name>
</gene>
<evidence type="ECO:0000313" key="3">
    <source>
        <dbReference type="Proteomes" id="UP000677305"/>
    </source>
</evidence>
<name>A0A8J8SDA6_9FIRM</name>
<feature type="transmembrane region" description="Helical" evidence="1">
    <location>
        <begin position="50"/>
        <end position="74"/>
    </location>
</feature>
<dbReference type="Proteomes" id="UP000677305">
    <property type="component" value="Chromosome"/>
</dbReference>
<proteinExistence type="predicted"/>
<evidence type="ECO:0000313" key="2">
    <source>
        <dbReference type="EMBL" id="QUH30281.1"/>
    </source>
</evidence>